<organism evidence="1 2">
    <name type="scientific">Youngiibacter multivorans</name>
    <dbReference type="NCBI Taxonomy" id="937251"/>
    <lineage>
        <taxon>Bacteria</taxon>
        <taxon>Bacillati</taxon>
        <taxon>Bacillota</taxon>
        <taxon>Clostridia</taxon>
        <taxon>Eubacteriales</taxon>
        <taxon>Clostridiaceae</taxon>
        <taxon>Youngiibacter</taxon>
    </lineage>
</organism>
<proteinExistence type="predicted"/>
<comment type="caution">
    <text evidence="1">The sequence shown here is derived from an EMBL/GenBank/DDBJ whole genome shotgun (WGS) entry which is preliminary data.</text>
</comment>
<evidence type="ECO:0000313" key="2">
    <source>
        <dbReference type="Proteomes" id="UP001519271"/>
    </source>
</evidence>
<dbReference type="Pfam" id="PF06133">
    <property type="entry name" value="Com_YlbF"/>
    <property type="match status" value="1"/>
</dbReference>
<accession>A0ABS4G658</accession>
<dbReference type="SUPFAM" id="SSF158622">
    <property type="entry name" value="YheA/YmcA-like"/>
    <property type="match status" value="1"/>
</dbReference>
<sequence length="116" mass="13367">MTNIFDKVNEFASVLKDHDDVVAYRNAARKIESNPEKQKMLEDFRKIQIAAYSESVETGKVTDETNEKMQNFASIIQMNPDINEYLQAEMRFSILFEDIMKIITDAVGVNMLGPER</sequence>
<protein>
    <submittedName>
        <fullName evidence="1">Cell fate (Sporulation/competence/biofilm development) regulator YlbF (YheA/YmcA/DUF963 family)</fullName>
    </submittedName>
</protein>
<dbReference type="InterPro" id="IPR010368">
    <property type="entry name" value="Com_YlbF"/>
</dbReference>
<dbReference type="Gene3D" id="1.20.1500.10">
    <property type="entry name" value="YheA/YmcA-like"/>
    <property type="match status" value="1"/>
</dbReference>
<dbReference type="Proteomes" id="UP001519271">
    <property type="component" value="Unassembled WGS sequence"/>
</dbReference>
<evidence type="ECO:0000313" key="1">
    <source>
        <dbReference type="EMBL" id="MBP1920041.1"/>
    </source>
</evidence>
<reference evidence="1 2" key="1">
    <citation type="submission" date="2021-03" db="EMBL/GenBank/DDBJ databases">
        <title>Genomic Encyclopedia of Type Strains, Phase IV (KMG-IV): sequencing the most valuable type-strain genomes for metagenomic binning, comparative biology and taxonomic classification.</title>
        <authorList>
            <person name="Goeker M."/>
        </authorList>
    </citation>
    <scope>NUCLEOTIDE SEQUENCE [LARGE SCALE GENOMIC DNA]</scope>
    <source>
        <strain evidence="1 2">DSM 6139</strain>
    </source>
</reference>
<gene>
    <name evidence="1" type="ORF">J2Z34_002539</name>
</gene>
<keyword evidence="2" id="KW-1185">Reference proteome</keyword>
<dbReference type="EMBL" id="JAGGKC010000023">
    <property type="protein sequence ID" value="MBP1920041.1"/>
    <property type="molecule type" value="Genomic_DNA"/>
</dbReference>
<name>A0ABS4G658_9CLOT</name>
<dbReference type="RefSeq" id="WP_209460221.1">
    <property type="nucleotide sequence ID" value="NZ_JAGGKC010000023.1"/>
</dbReference>
<dbReference type="InterPro" id="IPR023378">
    <property type="entry name" value="YheA/YmcA-like_dom_sf"/>
</dbReference>